<keyword evidence="3" id="KW-1185">Reference proteome</keyword>
<evidence type="ECO:0000313" key="3">
    <source>
        <dbReference type="Proteomes" id="UP000005143"/>
    </source>
</evidence>
<dbReference type="AlphaFoldDB" id="H0E872"/>
<feature type="compositionally biased region" description="Low complexity" evidence="1">
    <location>
        <begin position="113"/>
        <end position="132"/>
    </location>
</feature>
<evidence type="ECO:0000313" key="2">
    <source>
        <dbReference type="EMBL" id="EHN10137.1"/>
    </source>
</evidence>
<sequence>MDAVAALIVLAALAIALFVLGQPLWPGREQAAAGRHDLRRADLDAAKIAKYREIRDAELDHATGKLSDADWQAIDRRLRADAVEILHELDGLGTAPEAPEDPPPAAAGDGHDPAAATTGEGGPPDAAPAGRL</sequence>
<name>H0E872_9ACTN</name>
<accession>H0E872</accession>
<proteinExistence type="predicted"/>
<dbReference type="Proteomes" id="UP000005143">
    <property type="component" value="Unassembled WGS sequence"/>
</dbReference>
<evidence type="ECO:0008006" key="4">
    <source>
        <dbReference type="Google" id="ProtNLM"/>
    </source>
</evidence>
<dbReference type="EMBL" id="AGUD01000240">
    <property type="protein sequence ID" value="EHN10137.1"/>
    <property type="molecule type" value="Genomic_DNA"/>
</dbReference>
<gene>
    <name evidence="2" type="ORF">PAI11_30300</name>
</gene>
<evidence type="ECO:0000256" key="1">
    <source>
        <dbReference type="SAM" id="MobiDB-lite"/>
    </source>
</evidence>
<feature type="region of interest" description="Disordered" evidence="1">
    <location>
        <begin position="89"/>
        <end position="132"/>
    </location>
</feature>
<reference evidence="2 3" key="1">
    <citation type="journal article" date="2013" name="Biodegradation">
        <title>Quantitative proteomic analysis of ibuprofen-degrading Patulibacter sp. strain I11.</title>
        <authorList>
            <person name="Almeida B."/>
            <person name="Kjeldal H."/>
            <person name="Lolas I."/>
            <person name="Knudsen A.D."/>
            <person name="Carvalho G."/>
            <person name="Nielsen K.L."/>
            <person name="Barreto Crespo M.T."/>
            <person name="Stensballe A."/>
            <person name="Nielsen J.L."/>
        </authorList>
    </citation>
    <scope>NUCLEOTIDE SEQUENCE [LARGE SCALE GENOMIC DNA]</scope>
    <source>
        <strain evidence="2 3">I11</strain>
    </source>
</reference>
<dbReference type="RefSeq" id="WP_007576679.1">
    <property type="nucleotide sequence ID" value="NZ_AGUD01000240.1"/>
</dbReference>
<comment type="caution">
    <text evidence="2">The sequence shown here is derived from an EMBL/GenBank/DDBJ whole genome shotgun (WGS) entry which is preliminary data.</text>
</comment>
<dbReference type="OrthoDB" id="5245155at2"/>
<protein>
    <recommendedName>
        <fullName evidence="4">C-type cytochrome biogenesis protein CcmI</fullName>
    </recommendedName>
</protein>
<organism evidence="2 3">
    <name type="scientific">Patulibacter medicamentivorans</name>
    <dbReference type="NCBI Taxonomy" id="1097667"/>
    <lineage>
        <taxon>Bacteria</taxon>
        <taxon>Bacillati</taxon>
        <taxon>Actinomycetota</taxon>
        <taxon>Thermoleophilia</taxon>
        <taxon>Solirubrobacterales</taxon>
        <taxon>Patulibacteraceae</taxon>
        <taxon>Patulibacter</taxon>
    </lineage>
</organism>